<keyword evidence="2 3" id="KW-0802">TPR repeat</keyword>
<keyword evidence="4" id="KW-0812">Transmembrane</keyword>
<proteinExistence type="predicted"/>
<dbReference type="PROSITE" id="PS50005">
    <property type="entry name" value="TPR"/>
    <property type="match status" value="1"/>
</dbReference>
<dbReference type="Pfam" id="PF14559">
    <property type="entry name" value="TPR_19"/>
    <property type="match status" value="1"/>
</dbReference>
<keyword evidence="4" id="KW-0472">Membrane</keyword>
<dbReference type="OrthoDB" id="5406098at2"/>
<keyword evidence="4" id="KW-1133">Transmembrane helix</keyword>
<dbReference type="RefSeq" id="WP_096359491.1">
    <property type="nucleotide sequence ID" value="NZ_AP014879.1"/>
</dbReference>
<keyword evidence="7" id="KW-1185">Reference proteome</keyword>
<evidence type="ECO:0000313" key="6">
    <source>
        <dbReference type="EMBL" id="BAV32719.1"/>
    </source>
</evidence>
<organism evidence="6 7">
    <name type="scientific">Sulfuricaulis limicola</name>
    <dbReference type="NCBI Taxonomy" id="1620215"/>
    <lineage>
        <taxon>Bacteria</taxon>
        <taxon>Pseudomonadati</taxon>
        <taxon>Pseudomonadota</taxon>
        <taxon>Gammaproteobacteria</taxon>
        <taxon>Acidiferrobacterales</taxon>
        <taxon>Acidiferrobacteraceae</taxon>
        <taxon>Sulfuricaulis</taxon>
    </lineage>
</organism>
<dbReference type="Gene3D" id="3.10.350.10">
    <property type="entry name" value="LysM domain"/>
    <property type="match status" value="1"/>
</dbReference>
<dbReference type="InterPro" id="IPR019734">
    <property type="entry name" value="TPR_rpt"/>
</dbReference>
<dbReference type="CDD" id="cd00118">
    <property type="entry name" value="LysM"/>
    <property type="match status" value="1"/>
</dbReference>
<sequence length="460" mass="49514">MSLINKMLQDLETRNNPQAEAAIKKPVYEDLKPLNRVPAPRASRRLPLMLLAMVVALGAGAYAWTQWGHGLVASLSSDKVAAKPAPVAARKATSPKPAPAPVAVAAVAQTEVITPTVPPAPAEKPAESPVNMAQAPVAPPVVAEPKKPETISAPKPAVIPTSSKVTTAKENGYWTVSRGETLYGVSVQTGIELLALSRWNNLGHQHVIYPGQRLRLTPPANVAEKEKTAVASAAPARKSETKPAPVMAASAGAGPATNLVMDKRIKPFSPNENAESEYRRAADLLQKGVMADAEKHLRLALKADAAHTPSRELLAGLMLQQGHWRETQELLEQGIEAVPAHYPFAQLLARVHVEHGADQKALAVMESSRRAGAENPDYVAFLAALYQRVGKHAEAVKTYNEAVKLNPQEGRWWLGMGISLEAMQDRNAAGAAYERAIQSGVLDDKLLQYVRQRLAVLKRQ</sequence>
<dbReference type="Proteomes" id="UP000243180">
    <property type="component" value="Chromosome"/>
</dbReference>
<dbReference type="InterPro" id="IPR018392">
    <property type="entry name" value="LysM"/>
</dbReference>
<dbReference type="InterPro" id="IPR036779">
    <property type="entry name" value="LysM_dom_sf"/>
</dbReference>
<feature type="domain" description="LysM" evidence="5">
    <location>
        <begin position="172"/>
        <end position="216"/>
    </location>
</feature>
<protein>
    <recommendedName>
        <fullName evidence="5">LysM domain-containing protein</fullName>
    </recommendedName>
</protein>
<evidence type="ECO:0000259" key="5">
    <source>
        <dbReference type="PROSITE" id="PS51782"/>
    </source>
</evidence>
<dbReference type="EMBL" id="AP014879">
    <property type="protein sequence ID" value="BAV32719.1"/>
    <property type="molecule type" value="Genomic_DNA"/>
</dbReference>
<dbReference type="AlphaFoldDB" id="A0A1B4XD30"/>
<evidence type="ECO:0000256" key="4">
    <source>
        <dbReference type="SAM" id="Phobius"/>
    </source>
</evidence>
<dbReference type="SMART" id="SM00257">
    <property type="entry name" value="LysM"/>
    <property type="match status" value="1"/>
</dbReference>
<dbReference type="KEGG" id="slim:SCL_0397"/>
<name>A0A1B4XD30_9GAMM</name>
<dbReference type="InParanoid" id="A0A1B4XD30"/>
<keyword evidence="1" id="KW-0677">Repeat</keyword>
<evidence type="ECO:0000313" key="7">
    <source>
        <dbReference type="Proteomes" id="UP000243180"/>
    </source>
</evidence>
<gene>
    <name evidence="6" type="ORF">SCL_0397</name>
</gene>
<evidence type="ECO:0000256" key="1">
    <source>
        <dbReference type="ARBA" id="ARBA00022737"/>
    </source>
</evidence>
<evidence type="ECO:0000256" key="3">
    <source>
        <dbReference type="PROSITE-ProRule" id="PRU00339"/>
    </source>
</evidence>
<dbReference type="InterPro" id="IPR052346">
    <property type="entry name" value="O-mannosyl-transferase_TMTC"/>
</dbReference>
<reference evidence="6 7" key="1">
    <citation type="submission" date="2015-05" db="EMBL/GenBank/DDBJ databases">
        <title>Complete genome sequence of a sulfur-oxidizing gammaproteobacterium strain HA5.</title>
        <authorList>
            <person name="Miura A."/>
            <person name="Kojima H."/>
            <person name="Fukui M."/>
        </authorList>
    </citation>
    <scope>NUCLEOTIDE SEQUENCE [LARGE SCALE GENOMIC DNA]</scope>
    <source>
        <strain evidence="6 7">HA5</strain>
    </source>
</reference>
<dbReference type="Pfam" id="PF01476">
    <property type="entry name" value="LysM"/>
    <property type="match status" value="1"/>
</dbReference>
<dbReference type="PROSITE" id="PS51782">
    <property type="entry name" value="LYSM"/>
    <property type="match status" value="1"/>
</dbReference>
<dbReference type="PANTHER" id="PTHR44227:SF3">
    <property type="entry name" value="PROTEIN O-MANNOSYL-TRANSFERASE TMTC4"/>
    <property type="match status" value="1"/>
</dbReference>
<evidence type="ECO:0000256" key="2">
    <source>
        <dbReference type="ARBA" id="ARBA00022803"/>
    </source>
</evidence>
<feature type="repeat" description="TPR" evidence="3">
    <location>
        <begin position="376"/>
        <end position="409"/>
    </location>
</feature>
<dbReference type="InterPro" id="IPR011990">
    <property type="entry name" value="TPR-like_helical_dom_sf"/>
</dbReference>
<dbReference type="PANTHER" id="PTHR44227">
    <property type="match status" value="1"/>
</dbReference>
<dbReference type="Gene3D" id="1.25.40.10">
    <property type="entry name" value="Tetratricopeptide repeat domain"/>
    <property type="match status" value="1"/>
</dbReference>
<accession>A0A1B4XD30</accession>
<feature type="transmembrane region" description="Helical" evidence="4">
    <location>
        <begin position="46"/>
        <end position="64"/>
    </location>
</feature>
<dbReference type="SUPFAM" id="SSF48452">
    <property type="entry name" value="TPR-like"/>
    <property type="match status" value="1"/>
</dbReference>
<dbReference type="SUPFAM" id="SSF54106">
    <property type="entry name" value="LysM domain"/>
    <property type="match status" value="1"/>
</dbReference>
<dbReference type="SMART" id="SM00028">
    <property type="entry name" value="TPR"/>
    <property type="match status" value="3"/>
</dbReference>